<keyword evidence="2" id="KW-1185">Reference proteome</keyword>
<dbReference type="AlphaFoldDB" id="A0A2J6QUD2"/>
<dbReference type="STRING" id="1149755.A0A2J6QUD2"/>
<evidence type="ECO:0000313" key="1">
    <source>
        <dbReference type="EMBL" id="PMD29873.1"/>
    </source>
</evidence>
<organism evidence="1 2">
    <name type="scientific">Hyaloscypha variabilis (strain UAMH 11265 / GT02V1 / F)</name>
    <name type="common">Meliniomyces variabilis</name>
    <dbReference type="NCBI Taxonomy" id="1149755"/>
    <lineage>
        <taxon>Eukaryota</taxon>
        <taxon>Fungi</taxon>
        <taxon>Dikarya</taxon>
        <taxon>Ascomycota</taxon>
        <taxon>Pezizomycotina</taxon>
        <taxon>Leotiomycetes</taxon>
        <taxon>Helotiales</taxon>
        <taxon>Hyaloscyphaceae</taxon>
        <taxon>Hyaloscypha</taxon>
        <taxon>Hyaloscypha variabilis</taxon>
    </lineage>
</organism>
<evidence type="ECO:0000313" key="2">
    <source>
        <dbReference type="Proteomes" id="UP000235786"/>
    </source>
</evidence>
<dbReference type="EMBL" id="KZ613970">
    <property type="protein sequence ID" value="PMD29873.1"/>
    <property type="molecule type" value="Genomic_DNA"/>
</dbReference>
<accession>A0A2J6QUD2</accession>
<proteinExistence type="predicted"/>
<dbReference type="OrthoDB" id="538223at2759"/>
<gene>
    <name evidence="1" type="ORF">L207DRAFT_615005</name>
</gene>
<dbReference type="Proteomes" id="UP000235786">
    <property type="component" value="Unassembled WGS sequence"/>
</dbReference>
<protein>
    <recommendedName>
        <fullName evidence="3">Orc1-like AAA ATPase domain-containing protein</fullName>
    </recommendedName>
</protein>
<name>A0A2J6QUD2_HYAVF</name>
<evidence type="ECO:0008006" key="3">
    <source>
        <dbReference type="Google" id="ProtNLM"/>
    </source>
</evidence>
<reference evidence="1 2" key="1">
    <citation type="submission" date="2016-04" db="EMBL/GenBank/DDBJ databases">
        <title>A degradative enzymes factory behind the ericoid mycorrhizal symbiosis.</title>
        <authorList>
            <consortium name="DOE Joint Genome Institute"/>
            <person name="Martino E."/>
            <person name="Morin E."/>
            <person name="Grelet G."/>
            <person name="Kuo A."/>
            <person name="Kohler A."/>
            <person name="Daghino S."/>
            <person name="Barry K."/>
            <person name="Choi C."/>
            <person name="Cichocki N."/>
            <person name="Clum A."/>
            <person name="Copeland A."/>
            <person name="Hainaut M."/>
            <person name="Haridas S."/>
            <person name="Labutti K."/>
            <person name="Lindquist E."/>
            <person name="Lipzen A."/>
            <person name="Khouja H.-R."/>
            <person name="Murat C."/>
            <person name="Ohm R."/>
            <person name="Olson A."/>
            <person name="Spatafora J."/>
            <person name="Veneault-Fourrey C."/>
            <person name="Henrissat B."/>
            <person name="Grigoriev I."/>
            <person name="Martin F."/>
            <person name="Perotto S."/>
        </authorList>
    </citation>
    <scope>NUCLEOTIDE SEQUENCE [LARGE SCALE GENOMIC DNA]</scope>
    <source>
        <strain evidence="1 2">F</strain>
    </source>
</reference>
<sequence>MIPQYCGLQISLYLQQLAGTPLSGIPKGKAYLEPPALRALRRSTWLLGSVTQSSPLIWLISAMIHLAGLPNQQWGVAEVGPGGVSVQGNIGNLHIHQIAQKIGLLVADDAIRDSHPKGAPPKDRRMDAELFSTTIAAQLVDWVPDLEPHVRCALADDPNMKWKGLKEQFKNLVLEPLRKLTSDPDKPRMILMVVDNSEFADLDAMYILILNELVGEGTRRVNEFQEVVEPIILLAETLPLDSLNSVLKIPSSQEEEEEPISVFHESFRDFLIDPDLGSSKFRLDELKCHERIAESCLRLLNSKDPGCDRDYLRRNICDLKMPGTARMEVAPKTTRESLPPHVQHACQYWVHRLKQSNRPLKDEKIYRFLKRHFLPALARSIESYGEDRREY</sequence>